<evidence type="ECO:0000313" key="2">
    <source>
        <dbReference type="Proteomes" id="UP000681035"/>
    </source>
</evidence>
<dbReference type="PANTHER" id="PTHR48100">
    <property type="entry name" value="BROAD-SPECIFICITY PHOSPHATASE YOR283W-RELATED"/>
    <property type="match status" value="1"/>
</dbReference>
<reference evidence="1" key="1">
    <citation type="submission" date="2020-09" db="EMBL/GenBank/DDBJ databases">
        <title>New species isolated from human feces.</title>
        <authorList>
            <person name="Kitahara M."/>
            <person name="Shigeno Y."/>
            <person name="Shime M."/>
            <person name="Matsumoto Y."/>
            <person name="Nakamura S."/>
            <person name="Motooka D."/>
            <person name="Fukuoka S."/>
            <person name="Nishikawa H."/>
            <person name="Benno Y."/>
        </authorList>
    </citation>
    <scope>NUCLEOTIDE SEQUENCE</scope>
    <source>
        <strain evidence="1">MM50</strain>
    </source>
</reference>
<dbReference type="EMBL" id="AP023418">
    <property type="protein sequence ID" value="BCK80377.1"/>
    <property type="molecule type" value="Genomic_DNA"/>
</dbReference>
<dbReference type="GO" id="GO:0016791">
    <property type="term" value="F:phosphatase activity"/>
    <property type="evidence" value="ECO:0007669"/>
    <property type="project" value="TreeGrafter"/>
</dbReference>
<dbReference type="Gene3D" id="3.40.50.1240">
    <property type="entry name" value="Phosphoglycerate mutase-like"/>
    <property type="match status" value="1"/>
</dbReference>
<dbReference type="SUPFAM" id="SSF53254">
    <property type="entry name" value="Phosphoglycerate mutase-like"/>
    <property type="match status" value="1"/>
</dbReference>
<dbReference type="Pfam" id="PF00300">
    <property type="entry name" value="His_Phos_1"/>
    <property type="match status" value="1"/>
</dbReference>
<dbReference type="Proteomes" id="UP000681035">
    <property type="component" value="Chromosome"/>
</dbReference>
<evidence type="ECO:0000313" key="1">
    <source>
        <dbReference type="EMBL" id="BCK80377.1"/>
    </source>
</evidence>
<dbReference type="InterPro" id="IPR013078">
    <property type="entry name" value="His_Pase_superF_clade-1"/>
</dbReference>
<dbReference type="SMART" id="SM00855">
    <property type="entry name" value="PGAM"/>
    <property type="match status" value="1"/>
</dbReference>
<dbReference type="KEGG" id="vcop:MM50RIKEN_01400"/>
<protein>
    <recommendedName>
        <fullName evidence="3">Histidine phosphatase family protein</fullName>
    </recommendedName>
</protein>
<organism evidence="1 2">
    <name type="scientific">Vescimonas coprocola</name>
    <dbReference type="NCBI Taxonomy" id="2714355"/>
    <lineage>
        <taxon>Bacteria</taxon>
        <taxon>Bacillati</taxon>
        <taxon>Bacillota</taxon>
        <taxon>Clostridia</taxon>
        <taxon>Eubacteriales</taxon>
        <taxon>Oscillospiraceae</taxon>
        <taxon>Vescimonas</taxon>
    </lineage>
</organism>
<name>A0A810Q299_9FIRM</name>
<dbReference type="InterPro" id="IPR050275">
    <property type="entry name" value="PGM_Phosphatase"/>
</dbReference>
<dbReference type="RefSeq" id="WP_213541342.1">
    <property type="nucleotide sequence ID" value="NZ_AP023418.1"/>
</dbReference>
<gene>
    <name evidence="1" type="ORF">MM50RIKEN_01400</name>
</gene>
<proteinExistence type="predicted"/>
<dbReference type="AlphaFoldDB" id="A0A810Q299"/>
<keyword evidence="2" id="KW-1185">Reference proteome</keyword>
<dbReference type="InterPro" id="IPR029033">
    <property type="entry name" value="His_PPase_superfam"/>
</dbReference>
<evidence type="ECO:0008006" key="3">
    <source>
        <dbReference type="Google" id="ProtNLM"/>
    </source>
</evidence>
<dbReference type="CDD" id="cd07067">
    <property type="entry name" value="HP_PGM_like"/>
    <property type="match status" value="1"/>
</dbReference>
<sequence>MKLTLLRHAQTEGSLRNLYYGAADIPALPESLSELHRRAGDYPTAQRYYTSGMLRTEQTLAVIYGNVPHTRLPGLREMDFGDFEMKSYKELKDTPAYQAWITDVEHNPCPHGESAPQVLRRSLAAIAPVVQRPEDAVCVIHGGVTAGLMMAWFGGGRYDYSVSPGQGFQVTFREGQPVSYTRIPAAE</sequence>
<accession>A0A810Q299</accession>